<evidence type="ECO:0000256" key="11">
    <source>
        <dbReference type="ARBA" id="ARBA00022679"/>
    </source>
</evidence>
<evidence type="ECO:0000256" key="17">
    <source>
        <dbReference type="ARBA" id="ARBA00048873"/>
    </source>
</evidence>
<evidence type="ECO:0000256" key="5">
    <source>
        <dbReference type="ARBA" id="ARBA00010176"/>
    </source>
</evidence>
<dbReference type="GO" id="GO:0032259">
    <property type="term" value="P:methylation"/>
    <property type="evidence" value="ECO:0007669"/>
    <property type="project" value="UniProtKB-KW"/>
</dbReference>
<dbReference type="GO" id="GO:0006730">
    <property type="term" value="P:one-carbon metabolic process"/>
    <property type="evidence" value="ECO:0007669"/>
    <property type="project" value="UniProtKB-KW"/>
</dbReference>
<dbReference type="InterPro" id="IPR000398">
    <property type="entry name" value="Thymidylate_synthase"/>
</dbReference>
<keyword evidence="9" id="KW-0554">One-carbon metabolism</keyword>
<evidence type="ECO:0000256" key="2">
    <source>
        <dbReference type="ARBA" id="ARBA00004992"/>
    </source>
</evidence>
<dbReference type="UniPathway" id="UPA00077">
    <property type="reaction ID" value="UER00158"/>
</dbReference>
<keyword evidence="13" id="KW-0521">NADP</keyword>
<keyword evidence="11" id="KW-0808">Transferase</keyword>
<keyword evidence="14" id="KW-0560">Oxidoreductase</keyword>
<comment type="similarity">
    <text evidence="4">Belongs to the thymidylate synthase family.</text>
</comment>
<evidence type="ECO:0000256" key="12">
    <source>
        <dbReference type="ARBA" id="ARBA00022727"/>
    </source>
</evidence>
<comment type="pathway">
    <text evidence="1">Cofactor biosynthesis; tetrahydrofolate biosynthesis; 5,6,7,8-tetrahydrofolate from 7,8-dihydrofolate: step 1/1.</text>
</comment>
<evidence type="ECO:0000256" key="9">
    <source>
        <dbReference type="ARBA" id="ARBA00022563"/>
    </source>
</evidence>
<feature type="domain" description="DHFR" evidence="19">
    <location>
        <begin position="1"/>
        <end position="171"/>
    </location>
</feature>
<dbReference type="SUPFAM" id="SSF53597">
    <property type="entry name" value="Dihydrofolate reductase-like"/>
    <property type="match status" value="1"/>
</dbReference>
<evidence type="ECO:0000256" key="10">
    <source>
        <dbReference type="ARBA" id="ARBA00022603"/>
    </source>
</evidence>
<dbReference type="EC" id="2.1.1.45" evidence="6"/>
<dbReference type="CDD" id="cd00209">
    <property type="entry name" value="DHFR"/>
    <property type="match status" value="1"/>
</dbReference>
<comment type="pathway">
    <text evidence="2">Pyrimidine metabolism; dTTP biosynthesis.</text>
</comment>
<dbReference type="GO" id="GO:0004146">
    <property type="term" value="F:dihydrofolate reductase activity"/>
    <property type="evidence" value="ECO:0007669"/>
    <property type="project" value="UniProtKB-EC"/>
</dbReference>
<comment type="catalytic activity">
    <reaction evidence="17">
        <text>(6S)-5,6,7,8-tetrahydrofolate + NADP(+) = 7,8-dihydrofolate + NADPH + H(+)</text>
        <dbReference type="Rhea" id="RHEA:15009"/>
        <dbReference type="ChEBI" id="CHEBI:15378"/>
        <dbReference type="ChEBI" id="CHEBI:57451"/>
        <dbReference type="ChEBI" id="CHEBI:57453"/>
        <dbReference type="ChEBI" id="CHEBI:57783"/>
        <dbReference type="ChEBI" id="CHEBI:58349"/>
        <dbReference type="EC" id="1.5.1.3"/>
    </reaction>
</comment>
<dbReference type="GO" id="GO:0004799">
    <property type="term" value="F:thymidylate synthase activity"/>
    <property type="evidence" value="ECO:0007669"/>
    <property type="project" value="UniProtKB-EC"/>
</dbReference>
<dbReference type="GO" id="GO:0046654">
    <property type="term" value="P:tetrahydrofolate biosynthetic process"/>
    <property type="evidence" value="ECO:0007669"/>
    <property type="project" value="UniProtKB-UniPathway"/>
</dbReference>
<dbReference type="InterPro" id="IPR012262">
    <property type="entry name" value="DHFR-TS"/>
</dbReference>
<protein>
    <recommendedName>
        <fullName evidence="8">Thymidylate synthase</fullName>
        <ecNumber evidence="7">1.5.1.3</ecNumber>
        <ecNumber evidence="6">2.1.1.45</ecNumber>
    </recommendedName>
</protein>
<dbReference type="HAMAP" id="MF_00008">
    <property type="entry name" value="Thymidy_synth_bact"/>
    <property type="match status" value="1"/>
</dbReference>
<accession>A0A5J6VIZ5</accession>
<dbReference type="NCBIfam" id="NF002497">
    <property type="entry name" value="PRK01827.1-3"/>
    <property type="match status" value="1"/>
</dbReference>
<dbReference type="Gene3D" id="3.30.572.10">
    <property type="entry name" value="Thymidylate synthase/dCMP hydroxymethylase domain"/>
    <property type="match status" value="1"/>
</dbReference>
<dbReference type="FunFam" id="3.30.572.10:FF:000002">
    <property type="entry name" value="Possible thymidylate synthase"/>
    <property type="match status" value="1"/>
</dbReference>
<feature type="active site" evidence="18">
    <location>
        <position position="360"/>
    </location>
</feature>
<evidence type="ECO:0000256" key="1">
    <source>
        <dbReference type="ARBA" id="ARBA00004903"/>
    </source>
</evidence>
<evidence type="ECO:0000256" key="18">
    <source>
        <dbReference type="PROSITE-ProRule" id="PRU10016"/>
    </source>
</evidence>
<comment type="similarity">
    <text evidence="5">In the N-terminal section; belongs to the dihydrofolate reductase family.</text>
</comment>
<dbReference type="InterPro" id="IPR020940">
    <property type="entry name" value="Thymidylate_synthase_AS"/>
</dbReference>
<dbReference type="CDD" id="cd00351">
    <property type="entry name" value="TS_Pyrimidine_HMase"/>
    <property type="match status" value="1"/>
</dbReference>
<keyword evidence="12" id="KW-0545">Nucleotide biosynthesis</keyword>
<sequence>MFSLVAGVTLHNNKLGIACNNRIPWYIPNDLKSFRRITMDGIVIMGRKTYFDIPEKNRPLFGRLNVVVSRNPNVRKLGIPDNVLVYNSFDKALCDMMAIGKVYVIGGADIYNQAIQYKECHTLHLNFISMRSNEEIPCDCYFPNIGDFKLMKNTEIPCEGEYILKECTFERCTYSIDSNLKKPPNTLPNTPHPEYQYLKAIRDIIDNGVTRRDRTGEGTKSKFGLTMRWSLENKVFPLLTTKKVFWRGVLEELLWFVRGDTNERTLADKKVHIWKDNASREFLDSIGLINREEGDLGPVYGFQWRHFGANYVNCHSKYAGEGVDQLIQCIDQIKKNPTSRRIILSAWNPKDLPQMALPPCHMMCQFYVSEGMLSCQMYQRSADMGLGVPFNIASYACLTRMIAQVCNLKAGEFIHVIGDAHVYLNHIDALEKQLERTPKPLPHLEINPNVKNIDEFQVDDFEVIKYDCYPSIPMKMAV</sequence>
<organism evidence="20">
    <name type="scientific">Megaviridae environmental sample</name>
    <dbReference type="NCBI Taxonomy" id="1737588"/>
    <lineage>
        <taxon>Viruses</taxon>
        <taxon>Varidnaviria</taxon>
        <taxon>Bamfordvirae</taxon>
        <taxon>Nucleocytoviricota</taxon>
        <taxon>Megaviricetes</taxon>
        <taxon>Imitervirales</taxon>
        <taxon>Mimiviridae</taxon>
        <taxon>environmental samples</taxon>
    </lineage>
</organism>
<keyword evidence="15" id="KW-0511">Multifunctional enzyme</keyword>
<reference evidence="20" key="1">
    <citation type="journal article" date="2019" name="Philos. Trans. R. Soc. Lond., B, Biol. Sci.">
        <title>Targeted metagenomic recovery of four divergent viruses reveals shared and distinctive characteristics of giant viruses of marine eukaryotes.</title>
        <authorList>
            <person name="Needham D.M."/>
            <person name="Poirier C."/>
            <person name="Hehenberger E."/>
            <person name="Jimenez V."/>
            <person name="Swalwell J.E."/>
            <person name="Santoro A.E."/>
            <person name="Worden A.Z."/>
        </authorList>
    </citation>
    <scope>NUCLEOTIDE SEQUENCE</scope>
    <source>
        <strain evidence="20">OPacV-662</strain>
    </source>
</reference>
<dbReference type="PROSITE" id="PS00091">
    <property type="entry name" value="THYMIDYLATE_SYNTHASE"/>
    <property type="match status" value="1"/>
</dbReference>
<dbReference type="Pfam" id="PF00186">
    <property type="entry name" value="DHFR_1"/>
    <property type="match status" value="1"/>
</dbReference>
<dbReference type="GO" id="GO:0006231">
    <property type="term" value="P:dTMP biosynthetic process"/>
    <property type="evidence" value="ECO:0007669"/>
    <property type="project" value="InterPro"/>
</dbReference>
<evidence type="ECO:0000256" key="3">
    <source>
        <dbReference type="ARBA" id="ARBA00006900"/>
    </source>
</evidence>
<dbReference type="PROSITE" id="PS51330">
    <property type="entry name" value="DHFR_2"/>
    <property type="match status" value="1"/>
</dbReference>
<dbReference type="PANTHER" id="PTHR11548:SF2">
    <property type="entry name" value="THYMIDYLATE SYNTHASE"/>
    <property type="match status" value="1"/>
</dbReference>
<dbReference type="PRINTS" id="PR00108">
    <property type="entry name" value="THYMDSNTHASE"/>
</dbReference>
<dbReference type="InterPro" id="IPR023451">
    <property type="entry name" value="Thymidate_synth/dCMP_Mease_dom"/>
</dbReference>
<dbReference type="EC" id="1.5.1.3" evidence="7"/>
<evidence type="ECO:0000256" key="8">
    <source>
        <dbReference type="ARBA" id="ARBA00015931"/>
    </source>
</evidence>
<evidence type="ECO:0000256" key="13">
    <source>
        <dbReference type="ARBA" id="ARBA00022857"/>
    </source>
</evidence>
<dbReference type="InterPro" id="IPR036926">
    <property type="entry name" value="Thymidate_synth/dCMP_Mease_sf"/>
</dbReference>
<proteinExistence type="inferred from homology"/>
<evidence type="ECO:0000259" key="19">
    <source>
        <dbReference type="PROSITE" id="PS51330"/>
    </source>
</evidence>
<comment type="catalytic activity">
    <reaction evidence="16">
        <text>dUMP + (6R)-5,10-methylene-5,6,7,8-tetrahydrofolate = 7,8-dihydrofolate + dTMP</text>
        <dbReference type="Rhea" id="RHEA:12104"/>
        <dbReference type="ChEBI" id="CHEBI:15636"/>
        <dbReference type="ChEBI" id="CHEBI:57451"/>
        <dbReference type="ChEBI" id="CHEBI:63528"/>
        <dbReference type="ChEBI" id="CHEBI:246422"/>
        <dbReference type="EC" id="2.1.1.45"/>
    </reaction>
</comment>
<evidence type="ECO:0000256" key="15">
    <source>
        <dbReference type="ARBA" id="ARBA00023268"/>
    </source>
</evidence>
<evidence type="ECO:0000256" key="4">
    <source>
        <dbReference type="ARBA" id="ARBA00009972"/>
    </source>
</evidence>
<evidence type="ECO:0000313" key="20">
    <source>
        <dbReference type="EMBL" id="QFG74136.1"/>
    </source>
</evidence>
<dbReference type="InterPro" id="IPR024072">
    <property type="entry name" value="DHFR-like_dom_sf"/>
</dbReference>
<dbReference type="Pfam" id="PF00303">
    <property type="entry name" value="Thymidylat_synt"/>
    <property type="match status" value="1"/>
</dbReference>
<name>A0A5J6VIZ5_9VIRU</name>
<dbReference type="InterPro" id="IPR001796">
    <property type="entry name" value="DHFR_dom"/>
</dbReference>
<comment type="similarity">
    <text evidence="3">In the C-terminal section; belongs to the thymidylate synthase family.</text>
</comment>
<evidence type="ECO:0000256" key="14">
    <source>
        <dbReference type="ARBA" id="ARBA00023002"/>
    </source>
</evidence>
<evidence type="ECO:0000256" key="7">
    <source>
        <dbReference type="ARBA" id="ARBA00012856"/>
    </source>
</evidence>
<keyword evidence="10" id="KW-0489">Methyltransferase</keyword>
<dbReference type="NCBIfam" id="TIGR03284">
    <property type="entry name" value="thym_sym"/>
    <property type="match status" value="1"/>
</dbReference>
<dbReference type="EMBL" id="MN448280">
    <property type="protein sequence ID" value="QFG74136.1"/>
    <property type="molecule type" value="Genomic_DNA"/>
</dbReference>
<dbReference type="InterPro" id="IPR045097">
    <property type="entry name" value="Thymidate_synth/dCMP_Mease"/>
</dbReference>
<dbReference type="Gene3D" id="3.40.430.10">
    <property type="entry name" value="Dihydrofolate Reductase, subunit A"/>
    <property type="match status" value="1"/>
</dbReference>
<dbReference type="SUPFAM" id="SSF55831">
    <property type="entry name" value="Thymidylate synthase/dCMP hydroxymethylase"/>
    <property type="match status" value="1"/>
</dbReference>
<evidence type="ECO:0000256" key="16">
    <source>
        <dbReference type="ARBA" id="ARBA00047344"/>
    </source>
</evidence>
<evidence type="ECO:0000256" key="6">
    <source>
        <dbReference type="ARBA" id="ARBA00011947"/>
    </source>
</evidence>
<dbReference type="PANTHER" id="PTHR11548">
    <property type="entry name" value="THYMIDYLATE SYNTHASE 1"/>
    <property type="match status" value="1"/>
</dbReference>
<dbReference type="PIRSF" id="PIRSF000389">
    <property type="entry name" value="DHFR-TS"/>
    <property type="match status" value="1"/>
</dbReference>